<evidence type="ECO:0000313" key="15">
    <source>
        <dbReference type="EMBL" id="KAH7069375.1"/>
    </source>
</evidence>
<evidence type="ECO:0000256" key="10">
    <source>
        <dbReference type="ARBA" id="ARBA00023316"/>
    </source>
</evidence>
<feature type="signal peptide" evidence="14">
    <location>
        <begin position="1"/>
        <end position="19"/>
    </location>
</feature>
<sequence length="408" mass="42405">MLFEVHIAVLLLSSFVASATPTKVHRSPSRIQARAVCTPSSAGSAGTDDVPSIVSAIKTCGNGGTIVIPAGKTYMIRSTLDFAGCTNCDFQLEGTLKVSDDTTYWNGKRAIINIGGVNGLKFRSVTGSGLVDGNGQAAWDKFASDSTFKRPTLHYITSSSSNVAVSNLRVKNAPNVFFSATSGTTNINYQSLSLSAVSSSSNLPKNTDGFDISSSYTYMRNITVTNDDDCIAFKPGANYVTVDTITCKGSHGLSVGSLGGGAGKTDSVTNIYVTNANMQTSTKAVGIKVYPGGSAHGTAVVRNVTWDGVTVSGCDYAAQIQSCYNEDASYCTSNPSTATIQDVYFKNFKGTTSSKYSPTTANINCPSKGSCGIHFSDWNIKAPSGTAKVLCANQPGSIGVTCSSGASG</sequence>
<accession>A0A8K0QT66</accession>
<keyword evidence="8" id="KW-0119">Carbohydrate metabolism</keyword>
<evidence type="ECO:0000256" key="13">
    <source>
        <dbReference type="RuleBase" id="RU361169"/>
    </source>
</evidence>
<evidence type="ECO:0000256" key="3">
    <source>
        <dbReference type="ARBA" id="ARBA00022525"/>
    </source>
</evidence>
<gene>
    <name evidence="15" type="ORF">FB567DRAFT_585020</name>
</gene>
<comment type="subcellular location">
    <subcellularLocation>
        <location evidence="1">Secreted</location>
    </subcellularLocation>
</comment>
<evidence type="ECO:0000256" key="14">
    <source>
        <dbReference type="SAM" id="SignalP"/>
    </source>
</evidence>
<feature type="chain" id="PRO_5035419819" evidence="14">
    <location>
        <begin position="20"/>
        <end position="408"/>
    </location>
</feature>
<keyword evidence="7" id="KW-0325">Glycoprotein</keyword>
<dbReference type="Gene3D" id="2.160.20.10">
    <property type="entry name" value="Single-stranded right-handed beta-helix, Pectin lyase-like"/>
    <property type="match status" value="1"/>
</dbReference>
<evidence type="ECO:0000256" key="6">
    <source>
        <dbReference type="ARBA" id="ARBA00022801"/>
    </source>
</evidence>
<evidence type="ECO:0000256" key="7">
    <source>
        <dbReference type="ARBA" id="ARBA00023180"/>
    </source>
</evidence>
<dbReference type="SUPFAM" id="SSF51126">
    <property type="entry name" value="Pectin lyase-like"/>
    <property type="match status" value="1"/>
</dbReference>
<proteinExistence type="inferred from homology"/>
<name>A0A8K0QT66_9PLEO</name>
<evidence type="ECO:0000256" key="8">
    <source>
        <dbReference type="ARBA" id="ARBA00023277"/>
    </source>
</evidence>
<dbReference type="OrthoDB" id="187139at2759"/>
<dbReference type="AlphaFoldDB" id="A0A8K0QT66"/>
<evidence type="ECO:0000256" key="5">
    <source>
        <dbReference type="ARBA" id="ARBA00022737"/>
    </source>
</evidence>
<protein>
    <submittedName>
        <fullName evidence="15">Glycoside hydrolase family 28 protein</fullName>
    </submittedName>
</protein>
<evidence type="ECO:0000256" key="1">
    <source>
        <dbReference type="ARBA" id="ARBA00004613"/>
    </source>
</evidence>
<keyword evidence="3" id="KW-0964">Secreted</keyword>
<dbReference type="InterPro" id="IPR012334">
    <property type="entry name" value="Pectin_lyas_fold"/>
</dbReference>
<dbReference type="Pfam" id="PF00295">
    <property type="entry name" value="Glyco_hydro_28"/>
    <property type="match status" value="1"/>
</dbReference>
<dbReference type="GO" id="GO:0000272">
    <property type="term" value="P:polysaccharide catabolic process"/>
    <property type="evidence" value="ECO:0007669"/>
    <property type="project" value="UniProtKB-KW"/>
</dbReference>
<evidence type="ECO:0000256" key="12">
    <source>
        <dbReference type="ARBA" id="ARBA00037278"/>
    </source>
</evidence>
<keyword evidence="11" id="KW-0624">Polysaccharide degradation</keyword>
<keyword evidence="16" id="KW-1185">Reference proteome</keyword>
<keyword evidence="6 13" id="KW-0378">Hydrolase</keyword>
<dbReference type="GO" id="GO:0004650">
    <property type="term" value="F:polygalacturonase activity"/>
    <property type="evidence" value="ECO:0007669"/>
    <property type="project" value="InterPro"/>
</dbReference>
<dbReference type="Proteomes" id="UP000813461">
    <property type="component" value="Unassembled WGS sequence"/>
</dbReference>
<evidence type="ECO:0000256" key="11">
    <source>
        <dbReference type="ARBA" id="ARBA00023326"/>
    </source>
</evidence>
<dbReference type="EMBL" id="JAGMVJ010000030">
    <property type="protein sequence ID" value="KAH7069375.1"/>
    <property type="molecule type" value="Genomic_DNA"/>
</dbReference>
<evidence type="ECO:0000256" key="9">
    <source>
        <dbReference type="ARBA" id="ARBA00023295"/>
    </source>
</evidence>
<dbReference type="InterPro" id="IPR011050">
    <property type="entry name" value="Pectin_lyase_fold/virulence"/>
</dbReference>
<keyword evidence="9 13" id="KW-0326">Glycosidase</keyword>
<organism evidence="15 16">
    <name type="scientific">Paraphoma chrysanthemicola</name>
    <dbReference type="NCBI Taxonomy" id="798071"/>
    <lineage>
        <taxon>Eukaryota</taxon>
        <taxon>Fungi</taxon>
        <taxon>Dikarya</taxon>
        <taxon>Ascomycota</taxon>
        <taxon>Pezizomycotina</taxon>
        <taxon>Dothideomycetes</taxon>
        <taxon>Pleosporomycetidae</taxon>
        <taxon>Pleosporales</taxon>
        <taxon>Pleosporineae</taxon>
        <taxon>Phaeosphaeriaceae</taxon>
        <taxon>Paraphoma</taxon>
    </lineage>
</organism>
<keyword evidence="10" id="KW-0961">Cell wall biogenesis/degradation</keyword>
<keyword evidence="5" id="KW-0677">Repeat</keyword>
<keyword evidence="4 14" id="KW-0732">Signal</keyword>
<dbReference type="GO" id="GO:0005576">
    <property type="term" value="C:extracellular region"/>
    <property type="evidence" value="ECO:0007669"/>
    <property type="project" value="UniProtKB-SubCell"/>
</dbReference>
<dbReference type="PANTHER" id="PTHR31736:SF9">
    <property type="entry name" value="ENDO-XYLOGALACTURONAN HYDROLASE A-RELATED"/>
    <property type="match status" value="1"/>
</dbReference>
<comment type="caution">
    <text evidence="15">The sequence shown here is derived from an EMBL/GenBank/DDBJ whole genome shotgun (WGS) entry which is preliminary data.</text>
</comment>
<evidence type="ECO:0000313" key="16">
    <source>
        <dbReference type="Proteomes" id="UP000813461"/>
    </source>
</evidence>
<comment type="similarity">
    <text evidence="2 13">Belongs to the glycosyl hydrolase 28 family.</text>
</comment>
<evidence type="ECO:0000256" key="4">
    <source>
        <dbReference type="ARBA" id="ARBA00022729"/>
    </source>
</evidence>
<dbReference type="PANTHER" id="PTHR31736">
    <property type="match status" value="1"/>
</dbReference>
<dbReference type="InterPro" id="IPR000743">
    <property type="entry name" value="Glyco_hydro_28"/>
</dbReference>
<reference evidence="15" key="1">
    <citation type="journal article" date="2021" name="Nat. Commun.">
        <title>Genetic determinants of endophytism in the Arabidopsis root mycobiome.</title>
        <authorList>
            <person name="Mesny F."/>
            <person name="Miyauchi S."/>
            <person name="Thiergart T."/>
            <person name="Pickel B."/>
            <person name="Atanasova L."/>
            <person name="Karlsson M."/>
            <person name="Huettel B."/>
            <person name="Barry K.W."/>
            <person name="Haridas S."/>
            <person name="Chen C."/>
            <person name="Bauer D."/>
            <person name="Andreopoulos W."/>
            <person name="Pangilinan J."/>
            <person name="LaButti K."/>
            <person name="Riley R."/>
            <person name="Lipzen A."/>
            <person name="Clum A."/>
            <person name="Drula E."/>
            <person name="Henrissat B."/>
            <person name="Kohler A."/>
            <person name="Grigoriev I.V."/>
            <person name="Martin F.M."/>
            <person name="Hacquard S."/>
        </authorList>
    </citation>
    <scope>NUCLEOTIDE SEQUENCE</scope>
    <source>
        <strain evidence="15">MPI-SDFR-AT-0120</strain>
    </source>
</reference>
<evidence type="ECO:0000256" key="2">
    <source>
        <dbReference type="ARBA" id="ARBA00008834"/>
    </source>
</evidence>
<comment type="function">
    <text evidence="12">Pectinolytic enzyme involved in the degradation of xylogalacturonan (xga), a galacturonan backbone heavily substituted with xylose, and which is one important component of the hairy regions of pectin. Activity requires a galacturonic acid backbone substituted with xylose.</text>
</comment>
<dbReference type="GO" id="GO:0071555">
    <property type="term" value="P:cell wall organization"/>
    <property type="evidence" value="ECO:0007669"/>
    <property type="project" value="UniProtKB-KW"/>
</dbReference>